<reference evidence="2" key="2">
    <citation type="submission" date="2023-07" db="EMBL/GenBank/DDBJ databases">
        <title>Shewanella mangrovi sp. nov., an acetaldehyde- degrading bacterium isolated from mangrove sediment.</title>
        <authorList>
            <person name="Liu Y."/>
        </authorList>
    </citation>
    <scope>NUCLEOTIDE SEQUENCE [LARGE SCALE GENOMIC DNA]</scope>
    <source>
        <strain evidence="2">C32</strain>
    </source>
</reference>
<evidence type="ECO:0000313" key="2">
    <source>
        <dbReference type="Proteomes" id="UP001201549"/>
    </source>
</evidence>
<organism evidence="1 2">
    <name type="scientific">Shewanella electrica</name>
    <dbReference type="NCBI Taxonomy" id="515560"/>
    <lineage>
        <taxon>Bacteria</taxon>
        <taxon>Pseudomonadati</taxon>
        <taxon>Pseudomonadota</taxon>
        <taxon>Gammaproteobacteria</taxon>
        <taxon>Alteromonadales</taxon>
        <taxon>Shewanellaceae</taxon>
        <taxon>Shewanella</taxon>
    </lineage>
</organism>
<dbReference type="EMBL" id="JAKOGG010000002">
    <property type="protein sequence ID" value="MCS4555696.1"/>
    <property type="molecule type" value="Genomic_DNA"/>
</dbReference>
<name>A0ABT2FI84_9GAMM</name>
<evidence type="ECO:0000313" key="1">
    <source>
        <dbReference type="EMBL" id="MCS4555696.1"/>
    </source>
</evidence>
<keyword evidence="2" id="KW-1185">Reference proteome</keyword>
<sequence>MSQSRVLRQVLFAINPSYYNMQQLRNSRHRWLWIVFGLWLTLFQTSVAAHAVEEGIVPHEHSHCLLCHGGHIVGAAPTPLPSLAVVEQHPITIVAPVPQAPTLLIVRQQLARGPPVLR</sequence>
<accession>A0ABT2FI84</accession>
<evidence type="ECO:0008006" key="3">
    <source>
        <dbReference type="Google" id="ProtNLM"/>
    </source>
</evidence>
<gene>
    <name evidence="1" type="ORF">L9G74_04540</name>
</gene>
<comment type="caution">
    <text evidence="1">The sequence shown here is derived from an EMBL/GenBank/DDBJ whole genome shotgun (WGS) entry which is preliminary data.</text>
</comment>
<reference evidence="1 2" key="1">
    <citation type="submission" date="2022-02" db="EMBL/GenBank/DDBJ databases">
        <authorList>
            <person name="Zhuang L."/>
        </authorList>
    </citation>
    <scope>NUCLEOTIDE SEQUENCE [LARGE SCALE GENOMIC DNA]</scope>
    <source>
        <strain evidence="1 2">C32</strain>
    </source>
</reference>
<dbReference type="RefSeq" id="WP_238895087.1">
    <property type="nucleotide sequence ID" value="NZ_JAKOGG010000002.1"/>
</dbReference>
<dbReference type="Proteomes" id="UP001201549">
    <property type="component" value="Unassembled WGS sequence"/>
</dbReference>
<proteinExistence type="predicted"/>
<protein>
    <recommendedName>
        <fullName evidence="3">DUF2946 domain-containing protein</fullName>
    </recommendedName>
</protein>